<feature type="non-terminal residue" evidence="1">
    <location>
        <position position="177"/>
    </location>
</feature>
<accession>A0A4Y2IHB1</accession>
<comment type="caution">
    <text evidence="1">The sequence shown here is derived from an EMBL/GenBank/DDBJ whole genome shotgun (WGS) entry which is preliminary data.</text>
</comment>
<dbReference type="Proteomes" id="UP000499080">
    <property type="component" value="Unassembled WGS sequence"/>
</dbReference>
<dbReference type="AlphaFoldDB" id="A0A4Y2IHB1"/>
<dbReference type="EMBL" id="BGPR01185926">
    <property type="protein sequence ID" value="GBM76988.1"/>
    <property type="molecule type" value="Genomic_DNA"/>
</dbReference>
<keyword evidence="3" id="KW-1185">Reference proteome</keyword>
<dbReference type="EMBL" id="BGPR01185911">
    <property type="protein sequence ID" value="GBM76940.1"/>
    <property type="molecule type" value="Genomic_DNA"/>
</dbReference>
<evidence type="ECO:0000313" key="1">
    <source>
        <dbReference type="EMBL" id="GBM76940.1"/>
    </source>
</evidence>
<gene>
    <name evidence="1" type="ORF">AVEN_266070_1</name>
    <name evidence="2" type="ORF">AVEN_88133_1</name>
</gene>
<proteinExistence type="predicted"/>
<evidence type="ECO:0000313" key="3">
    <source>
        <dbReference type="Proteomes" id="UP000499080"/>
    </source>
</evidence>
<name>A0A4Y2IHB1_ARAVE</name>
<organism evidence="1 3">
    <name type="scientific">Araneus ventricosus</name>
    <name type="common">Orbweaver spider</name>
    <name type="synonym">Epeira ventricosa</name>
    <dbReference type="NCBI Taxonomy" id="182803"/>
    <lineage>
        <taxon>Eukaryota</taxon>
        <taxon>Metazoa</taxon>
        <taxon>Ecdysozoa</taxon>
        <taxon>Arthropoda</taxon>
        <taxon>Chelicerata</taxon>
        <taxon>Arachnida</taxon>
        <taxon>Araneae</taxon>
        <taxon>Araneomorphae</taxon>
        <taxon>Entelegynae</taxon>
        <taxon>Araneoidea</taxon>
        <taxon>Araneidae</taxon>
        <taxon>Araneus</taxon>
    </lineage>
</organism>
<reference evidence="1 3" key="1">
    <citation type="journal article" date="2019" name="Sci. Rep.">
        <title>Orb-weaving spider Araneus ventricosus genome elucidates the spidroin gene catalogue.</title>
        <authorList>
            <person name="Kono N."/>
            <person name="Nakamura H."/>
            <person name="Ohtoshi R."/>
            <person name="Moran D.A.P."/>
            <person name="Shinohara A."/>
            <person name="Yoshida Y."/>
            <person name="Fujiwara M."/>
            <person name="Mori M."/>
            <person name="Tomita M."/>
            <person name="Arakawa K."/>
        </authorList>
    </citation>
    <scope>NUCLEOTIDE SEQUENCE [LARGE SCALE GENOMIC DNA]</scope>
</reference>
<evidence type="ECO:0000313" key="2">
    <source>
        <dbReference type="EMBL" id="GBM76988.1"/>
    </source>
</evidence>
<sequence length="177" mass="19683">MTTRFYARPLNSRNPPKGCFYYMRQLTIGASPAKDLSKIMVKNTPVSSKFQISEVALSGFPSQLSLSASLLITSLRKHLPSESRGVADELFLGDSSLSRTDKSPNRSRVLPSMVLIGSGQLLTGCLCRLHVCGPLKRYLTSLPGPLWACIRPGRFTTPFYDSYFPLRDAPSFRRGYE</sequence>
<protein>
    <submittedName>
        <fullName evidence="1">Uncharacterized protein</fullName>
    </submittedName>
</protein>